<comment type="caution">
    <text evidence="4">The sequence shown here is derived from an EMBL/GenBank/DDBJ whole genome shotgun (WGS) entry which is preliminary data.</text>
</comment>
<proteinExistence type="predicted"/>
<dbReference type="InterPro" id="IPR000182">
    <property type="entry name" value="GNAT_dom"/>
</dbReference>
<dbReference type="Proteomes" id="UP000488299">
    <property type="component" value="Unassembled WGS sequence"/>
</dbReference>
<reference evidence="4 5" key="1">
    <citation type="submission" date="2019-10" db="EMBL/GenBank/DDBJ databases">
        <title>Rudanella paleaurantiibacter sp. nov., isolated from sludge.</title>
        <authorList>
            <person name="Xu S.Q."/>
        </authorList>
    </citation>
    <scope>NUCLEOTIDE SEQUENCE [LARGE SCALE GENOMIC DNA]</scope>
    <source>
        <strain evidence="4 5">HX-22-17</strain>
    </source>
</reference>
<name>A0A7J5TXD4_9BACT</name>
<dbReference type="SUPFAM" id="SSF55729">
    <property type="entry name" value="Acyl-CoA N-acyltransferases (Nat)"/>
    <property type="match status" value="1"/>
</dbReference>
<dbReference type="Pfam" id="PF00583">
    <property type="entry name" value="Acetyltransf_1"/>
    <property type="match status" value="1"/>
</dbReference>
<dbReference type="PANTHER" id="PTHR43877:SF2">
    <property type="entry name" value="AMINOALKYLPHOSPHONATE N-ACETYLTRANSFERASE-RELATED"/>
    <property type="match status" value="1"/>
</dbReference>
<dbReference type="CDD" id="cd04301">
    <property type="entry name" value="NAT_SF"/>
    <property type="match status" value="1"/>
</dbReference>
<dbReference type="Gene3D" id="3.40.630.30">
    <property type="match status" value="1"/>
</dbReference>
<evidence type="ECO:0000259" key="3">
    <source>
        <dbReference type="PROSITE" id="PS51186"/>
    </source>
</evidence>
<sequence>MQPTTSVSVRPATLDDCPVVYRFLCDLEETTLDPVAFGAVFARNTTSPSVWYRVAEVGAEVIGFVSCHAQWLLHHTGRVGEIQELYVQPDYRNQRIGHQLVAEVVQIARQEGFINLEVTTNARRTDTIRFYEQTGFRASHRKLVMGLMPEDKESV</sequence>
<organism evidence="4 5">
    <name type="scientific">Rudanella paleaurantiibacter</name>
    <dbReference type="NCBI Taxonomy" id="2614655"/>
    <lineage>
        <taxon>Bacteria</taxon>
        <taxon>Pseudomonadati</taxon>
        <taxon>Bacteroidota</taxon>
        <taxon>Cytophagia</taxon>
        <taxon>Cytophagales</taxon>
        <taxon>Cytophagaceae</taxon>
        <taxon>Rudanella</taxon>
    </lineage>
</organism>
<dbReference type="InterPro" id="IPR016181">
    <property type="entry name" value="Acyl_CoA_acyltransferase"/>
</dbReference>
<keyword evidence="5" id="KW-1185">Reference proteome</keyword>
<dbReference type="GO" id="GO:0016747">
    <property type="term" value="F:acyltransferase activity, transferring groups other than amino-acyl groups"/>
    <property type="evidence" value="ECO:0007669"/>
    <property type="project" value="InterPro"/>
</dbReference>
<gene>
    <name evidence="4" type="ORF">F5984_16905</name>
</gene>
<protein>
    <submittedName>
        <fullName evidence="4">GNAT family N-acetyltransferase</fullName>
    </submittedName>
</protein>
<evidence type="ECO:0000256" key="1">
    <source>
        <dbReference type="ARBA" id="ARBA00022679"/>
    </source>
</evidence>
<dbReference type="PROSITE" id="PS51186">
    <property type="entry name" value="GNAT"/>
    <property type="match status" value="1"/>
</dbReference>
<evidence type="ECO:0000313" key="4">
    <source>
        <dbReference type="EMBL" id="KAB7729309.1"/>
    </source>
</evidence>
<keyword evidence="2" id="KW-0012">Acyltransferase</keyword>
<dbReference type="RefSeq" id="WP_152125388.1">
    <property type="nucleotide sequence ID" value="NZ_WELI01000006.1"/>
</dbReference>
<keyword evidence="1 4" id="KW-0808">Transferase</keyword>
<dbReference type="AlphaFoldDB" id="A0A7J5TXD4"/>
<evidence type="ECO:0000313" key="5">
    <source>
        <dbReference type="Proteomes" id="UP000488299"/>
    </source>
</evidence>
<accession>A0A7J5TXD4</accession>
<dbReference type="PANTHER" id="PTHR43877">
    <property type="entry name" value="AMINOALKYLPHOSPHONATE N-ACETYLTRANSFERASE-RELATED-RELATED"/>
    <property type="match status" value="1"/>
</dbReference>
<feature type="domain" description="N-acetyltransferase" evidence="3">
    <location>
        <begin position="7"/>
        <end position="153"/>
    </location>
</feature>
<evidence type="ECO:0000256" key="2">
    <source>
        <dbReference type="ARBA" id="ARBA00023315"/>
    </source>
</evidence>
<dbReference type="InterPro" id="IPR050832">
    <property type="entry name" value="Bact_Acetyltransf"/>
</dbReference>
<dbReference type="EMBL" id="WELI01000006">
    <property type="protein sequence ID" value="KAB7729309.1"/>
    <property type="molecule type" value="Genomic_DNA"/>
</dbReference>